<dbReference type="Proteomes" id="UP000583929">
    <property type="component" value="Unassembled WGS sequence"/>
</dbReference>
<reference evidence="3 4" key="1">
    <citation type="journal article" date="2020" name="bioRxiv">
        <title>Sequence and annotation of 42 cannabis genomes reveals extensive copy number variation in cannabinoid synthesis and pathogen resistance genes.</title>
        <authorList>
            <person name="Mckernan K.J."/>
            <person name="Helbert Y."/>
            <person name="Kane L.T."/>
            <person name="Ebling H."/>
            <person name="Zhang L."/>
            <person name="Liu B."/>
            <person name="Eaton Z."/>
            <person name="Mclaughlin S."/>
            <person name="Kingan S."/>
            <person name="Baybayan P."/>
            <person name="Concepcion G."/>
            <person name="Jordan M."/>
            <person name="Riva A."/>
            <person name="Barbazuk W."/>
            <person name="Harkins T."/>
        </authorList>
    </citation>
    <scope>NUCLEOTIDE SEQUENCE [LARGE SCALE GENOMIC DNA]</scope>
    <source>
        <strain evidence="4">cv. Jamaican Lion 4</strain>
        <tissue evidence="3">Leaf</tissue>
    </source>
</reference>
<dbReference type="Pfam" id="PF14111">
    <property type="entry name" value="DUF4283"/>
    <property type="match status" value="1"/>
</dbReference>
<keyword evidence="4" id="KW-1185">Reference proteome</keyword>
<accession>A0A7J6EAS1</accession>
<gene>
    <name evidence="3" type="ORF">G4B88_020323</name>
</gene>
<evidence type="ECO:0000313" key="4">
    <source>
        <dbReference type="Proteomes" id="UP000583929"/>
    </source>
</evidence>
<evidence type="ECO:0000313" key="3">
    <source>
        <dbReference type="EMBL" id="KAF4355422.1"/>
    </source>
</evidence>
<feature type="transmembrane region" description="Helical" evidence="1">
    <location>
        <begin position="171"/>
        <end position="191"/>
    </location>
</feature>
<keyword evidence="1" id="KW-1133">Transmembrane helix</keyword>
<comment type="caution">
    <text evidence="3">The sequence shown here is derived from an EMBL/GenBank/DDBJ whole genome shotgun (WGS) entry which is preliminary data.</text>
</comment>
<protein>
    <recommendedName>
        <fullName evidence="2">DUF4283 domain-containing protein</fullName>
    </recommendedName>
</protein>
<organism evidence="3 4">
    <name type="scientific">Cannabis sativa</name>
    <name type="common">Hemp</name>
    <name type="synonym">Marijuana</name>
    <dbReference type="NCBI Taxonomy" id="3483"/>
    <lineage>
        <taxon>Eukaryota</taxon>
        <taxon>Viridiplantae</taxon>
        <taxon>Streptophyta</taxon>
        <taxon>Embryophyta</taxon>
        <taxon>Tracheophyta</taxon>
        <taxon>Spermatophyta</taxon>
        <taxon>Magnoliopsida</taxon>
        <taxon>eudicotyledons</taxon>
        <taxon>Gunneridae</taxon>
        <taxon>Pentapetalae</taxon>
        <taxon>rosids</taxon>
        <taxon>fabids</taxon>
        <taxon>Rosales</taxon>
        <taxon>Cannabaceae</taxon>
        <taxon>Cannabis</taxon>
    </lineage>
</organism>
<evidence type="ECO:0000256" key="1">
    <source>
        <dbReference type="SAM" id="Phobius"/>
    </source>
</evidence>
<dbReference type="InterPro" id="IPR025558">
    <property type="entry name" value="DUF4283"/>
</dbReference>
<keyword evidence="1" id="KW-0472">Membrane</keyword>
<dbReference type="EMBL" id="JAATIQ010000450">
    <property type="protein sequence ID" value="KAF4355422.1"/>
    <property type="molecule type" value="Genomic_DNA"/>
</dbReference>
<evidence type="ECO:0000259" key="2">
    <source>
        <dbReference type="Pfam" id="PF14111"/>
    </source>
</evidence>
<name>A0A7J6EAS1_CANSA</name>
<proteinExistence type="predicted"/>
<dbReference type="AlphaFoldDB" id="A0A7J6EAS1"/>
<sequence>MRRLGGAGAVVPLITDGQVEVQEKLELCTLQVAKNKLMKHVEDLTLRLQLEKLLILVVRDPEMRRDGLRVAFEASKFCNEGICEVFEDSIQIAQDDITFSLNPGEVDEPQEENKVLLGKIISRYKLGKAAIQGSLKLSWNAIRGWKWKEIENGLLQFTFANRNDALNVLAWRPWFVCGALLIVSLLSIGTYPTSKKWPQKPPMSLIYLTA</sequence>
<feature type="domain" description="DUF4283" evidence="2">
    <location>
        <begin position="113"/>
        <end position="184"/>
    </location>
</feature>
<keyword evidence="1" id="KW-0812">Transmembrane</keyword>